<feature type="region of interest" description="Disordered" evidence="4">
    <location>
        <begin position="169"/>
        <end position="207"/>
    </location>
</feature>
<dbReference type="SUPFAM" id="SSF52768">
    <property type="entry name" value="Arginase/deacetylase"/>
    <property type="match status" value="1"/>
</dbReference>
<dbReference type="PROSITE" id="PS51409">
    <property type="entry name" value="ARGINASE_2"/>
    <property type="match status" value="1"/>
</dbReference>
<dbReference type="InterPro" id="IPR023696">
    <property type="entry name" value="Ureohydrolase_dom_sf"/>
</dbReference>
<proteinExistence type="inferred from homology"/>
<evidence type="ECO:0000256" key="4">
    <source>
        <dbReference type="SAM" id="MobiDB-lite"/>
    </source>
</evidence>
<evidence type="ECO:0000256" key="1">
    <source>
        <dbReference type="ARBA" id="ARBA00022723"/>
    </source>
</evidence>
<dbReference type="AlphaFoldDB" id="A0AAD4YRJ4"/>
<keyword evidence="6" id="KW-1185">Reference proteome</keyword>
<dbReference type="Pfam" id="PF00491">
    <property type="entry name" value="Arginase"/>
    <property type="match status" value="1"/>
</dbReference>
<dbReference type="PANTHER" id="PTHR11358:SF26">
    <property type="entry name" value="GUANIDINO ACID HYDROLASE, MITOCHONDRIAL"/>
    <property type="match status" value="1"/>
</dbReference>
<reference evidence="5 6" key="1">
    <citation type="journal article" date="2022" name="G3 (Bethesda)">
        <title>Whole-genome sequence and methylome profiling of the almond [Prunus dulcis (Mill.) D.A. Webb] cultivar 'Nonpareil'.</title>
        <authorList>
            <person name="D'Amico-Willman K.M."/>
            <person name="Ouma W.Z."/>
            <person name="Meulia T."/>
            <person name="Sideli G.M."/>
            <person name="Gradziel T.M."/>
            <person name="Fresnedo-Ramirez J."/>
        </authorList>
    </citation>
    <scope>NUCLEOTIDE SEQUENCE [LARGE SCALE GENOMIC DNA]</scope>
    <source>
        <strain evidence="5">Clone GOH B32 T37-40</strain>
    </source>
</reference>
<comment type="similarity">
    <text evidence="3">Belongs to the arginase family.</text>
</comment>
<dbReference type="GO" id="GO:0046872">
    <property type="term" value="F:metal ion binding"/>
    <property type="evidence" value="ECO:0007669"/>
    <property type="project" value="UniProtKB-KW"/>
</dbReference>
<dbReference type="PANTHER" id="PTHR11358">
    <property type="entry name" value="ARGINASE/AGMATINASE"/>
    <property type="match status" value="1"/>
</dbReference>
<dbReference type="Gene3D" id="3.40.800.10">
    <property type="entry name" value="Ureohydrolase domain"/>
    <property type="match status" value="1"/>
</dbReference>
<name>A0AAD4YRJ4_PRUDU</name>
<keyword evidence="1" id="KW-0479">Metal-binding</keyword>
<evidence type="ECO:0000256" key="3">
    <source>
        <dbReference type="PROSITE-ProRule" id="PRU00742"/>
    </source>
</evidence>
<dbReference type="GO" id="GO:0033389">
    <property type="term" value="P:putrescine biosynthetic process from arginine, via agmatine"/>
    <property type="evidence" value="ECO:0007669"/>
    <property type="project" value="TreeGrafter"/>
</dbReference>
<comment type="caution">
    <text evidence="5">The sequence shown here is derived from an EMBL/GenBank/DDBJ whole genome shotgun (WGS) entry which is preliminary data.</text>
</comment>
<dbReference type="Proteomes" id="UP001054821">
    <property type="component" value="Chromosome 7"/>
</dbReference>
<dbReference type="EMBL" id="JAJFAZ020000007">
    <property type="protein sequence ID" value="KAI5318760.1"/>
    <property type="molecule type" value="Genomic_DNA"/>
</dbReference>
<evidence type="ECO:0000313" key="6">
    <source>
        <dbReference type="Proteomes" id="UP001054821"/>
    </source>
</evidence>
<accession>A0AAD4YRJ4</accession>
<dbReference type="InterPro" id="IPR006035">
    <property type="entry name" value="Ureohydrolase"/>
</dbReference>
<sequence length="303" mass="34319">MRTFSRDCHFFGKPEGYILIDVDCLDLAFAPGVSHIEPWGLSFRDVLNILHSLQGDIVAADVVEFNPHGMTGMVAAKLLREQDEGFEGKSNASERFLLTLDVDDDDDFGALACLPLYDLESETTTFDPSNLFDDVKLDDRNLAILQKPKKPPCYGNFGKGKDLETLRLMLSAPPPPSCQQNPTGPTKSDAHHQRQDWDDEEKLENSKRKLHQGYQEFQNKRKKIQVLDIKNLPLPSKSPRGQVLSQNKPLISSRKCQSLLIFRRANQTLRGSQNPLIMMFTIGQDWDDEKKLETSVQKLHQAI</sequence>
<keyword evidence="2" id="KW-0378">Hydrolase</keyword>
<protein>
    <submittedName>
        <fullName evidence="5">Uncharacterized protein</fullName>
    </submittedName>
</protein>
<organism evidence="5 6">
    <name type="scientific">Prunus dulcis</name>
    <name type="common">Almond</name>
    <name type="synonym">Amygdalus dulcis</name>
    <dbReference type="NCBI Taxonomy" id="3755"/>
    <lineage>
        <taxon>Eukaryota</taxon>
        <taxon>Viridiplantae</taxon>
        <taxon>Streptophyta</taxon>
        <taxon>Embryophyta</taxon>
        <taxon>Tracheophyta</taxon>
        <taxon>Spermatophyta</taxon>
        <taxon>Magnoliopsida</taxon>
        <taxon>eudicotyledons</taxon>
        <taxon>Gunneridae</taxon>
        <taxon>Pentapetalae</taxon>
        <taxon>rosids</taxon>
        <taxon>fabids</taxon>
        <taxon>Rosales</taxon>
        <taxon>Rosaceae</taxon>
        <taxon>Amygdaloideae</taxon>
        <taxon>Amygdaleae</taxon>
        <taxon>Prunus</taxon>
    </lineage>
</organism>
<dbReference type="GO" id="GO:0008783">
    <property type="term" value="F:agmatinase activity"/>
    <property type="evidence" value="ECO:0007669"/>
    <property type="project" value="TreeGrafter"/>
</dbReference>
<gene>
    <name evidence="5" type="ORF">L3X38_038468</name>
</gene>
<evidence type="ECO:0000256" key="2">
    <source>
        <dbReference type="ARBA" id="ARBA00022801"/>
    </source>
</evidence>
<evidence type="ECO:0000313" key="5">
    <source>
        <dbReference type="EMBL" id="KAI5318760.1"/>
    </source>
</evidence>